<dbReference type="InterPro" id="IPR041171">
    <property type="entry name" value="SDR_Ig"/>
</dbReference>
<feature type="domain" description="CNA-B" evidence="11">
    <location>
        <begin position="2619"/>
        <end position="2700"/>
    </location>
</feature>
<feature type="domain" description="CNA-B" evidence="11">
    <location>
        <begin position="1681"/>
        <end position="1770"/>
    </location>
</feature>
<feature type="domain" description="SDR-like Ig" evidence="13">
    <location>
        <begin position="286"/>
        <end position="369"/>
    </location>
</feature>
<feature type="compositionally biased region" description="Basic and acidic residues" evidence="7">
    <location>
        <begin position="154"/>
        <end position="166"/>
    </location>
</feature>
<feature type="signal peptide" evidence="9">
    <location>
        <begin position="1"/>
        <end position="22"/>
    </location>
</feature>
<evidence type="ECO:0000259" key="13">
    <source>
        <dbReference type="Pfam" id="PF17961"/>
    </source>
</evidence>
<keyword evidence="8" id="KW-0472">Membrane</keyword>
<evidence type="ECO:0000256" key="6">
    <source>
        <dbReference type="ARBA" id="ARBA00023088"/>
    </source>
</evidence>
<feature type="domain" description="CNA-B" evidence="11">
    <location>
        <begin position="2347"/>
        <end position="2435"/>
    </location>
</feature>
<dbReference type="Pfam" id="PF17961">
    <property type="entry name" value="Big_8"/>
    <property type="match status" value="1"/>
</dbReference>
<feature type="compositionally biased region" description="Polar residues" evidence="7">
    <location>
        <begin position="234"/>
        <end position="243"/>
    </location>
</feature>
<keyword evidence="6" id="KW-0572">Peptidoglycan-anchor</keyword>
<dbReference type="InterPro" id="IPR011252">
    <property type="entry name" value="Fibrogen-bd_dom1"/>
</dbReference>
<dbReference type="SUPFAM" id="SSF49401">
    <property type="entry name" value="Bacterial adhesins"/>
    <property type="match status" value="7"/>
</dbReference>
<feature type="domain" description="SpaA-like prealbumin fold" evidence="12">
    <location>
        <begin position="1583"/>
        <end position="1673"/>
    </location>
</feature>
<organism evidence="14 15">
    <name type="scientific">Allobacillus saliphilus</name>
    <dbReference type="NCBI Taxonomy" id="2912308"/>
    <lineage>
        <taxon>Bacteria</taxon>
        <taxon>Bacillati</taxon>
        <taxon>Bacillota</taxon>
        <taxon>Bacilli</taxon>
        <taxon>Bacillales</taxon>
        <taxon>Bacillaceae</taxon>
        <taxon>Allobacillus</taxon>
    </lineage>
</organism>
<feature type="domain" description="SpaA-like prealbumin fold" evidence="12">
    <location>
        <begin position="1100"/>
        <end position="1185"/>
    </location>
</feature>
<dbReference type="SUPFAM" id="SSF49478">
    <property type="entry name" value="Cna protein B-type domain"/>
    <property type="match status" value="21"/>
</dbReference>
<proteinExistence type="inferred from homology"/>
<dbReference type="Pfam" id="PF05737">
    <property type="entry name" value="Collagen_bind"/>
    <property type="match status" value="4"/>
</dbReference>
<dbReference type="GO" id="GO:0005518">
    <property type="term" value="F:collagen binding"/>
    <property type="evidence" value="ECO:0007669"/>
    <property type="project" value="InterPro"/>
</dbReference>
<dbReference type="SUPFAM" id="SSF117074">
    <property type="entry name" value="Hypothetical protein PA1324"/>
    <property type="match status" value="1"/>
</dbReference>
<evidence type="ECO:0000259" key="12">
    <source>
        <dbReference type="Pfam" id="PF17802"/>
    </source>
</evidence>
<evidence type="ECO:0000259" key="11">
    <source>
        <dbReference type="Pfam" id="PF05738"/>
    </source>
</evidence>
<reference evidence="14 15" key="1">
    <citation type="submission" date="2021-04" db="EMBL/GenBank/DDBJ databases">
        <title>Allobacillus sp. nov. SKP8-2 isolated from shrimp paste.</title>
        <authorList>
            <person name="Tanasupawat S."/>
            <person name="Yiamsombat S."/>
            <person name="Kanchanasin P."/>
            <person name="Kuncharoen N."/>
        </authorList>
    </citation>
    <scope>NUCLEOTIDE SEQUENCE [LARGE SCALE GENOMIC DNA]</scope>
    <source>
        <strain evidence="14 15">SKP8-2</strain>
    </source>
</reference>
<feature type="domain" description="CNA-B" evidence="11">
    <location>
        <begin position="1776"/>
        <end position="1863"/>
    </location>
</feature>
<evidence type="ECO:0000256" key="1">
    <source>
        <dbReference type="ARBA" id="ARBA00004168"/>
    </source>
</evidence>
<feature type="chain" id="PRO_5039225791" evidence="9">
    <location>
        <begin position="23"/>
        <end position="3203"/>
    </location>
</feature>
<dbReference type="EMBL" id="JAGSIE010000007">
    <property type="protein sequence ID" value="MBR7553094.1"/>
    <property type="molecule type" value="Genomic_DNA"/>
</dbReference>
<dbReference type="InterPro" id="IPR013783">
    <property type="entry name" value="Ig-like_fold"/>
</dbReference>
<evidence type="ECO:0000313" key="15">
    <source>
        <dbReference type="Proteomes" id="UP000675431"/>
    </source>
</evidence>
<evidence type="ECO:0000256" key="4">
    <source>
        <dbReference type="ARBA" id="ARBA00022525"/>
    </source>
</evidence>
<dbReference type="Pfam" id="PF17802">
    <property type="entry name" value="SpaA"/>
    <property type="match status" value="6"/>
</dbReference>
<feature type="domain" description="SpaA-like prealbumin fold" evidence="12">
    <location>
        <begin position="1193"/>
        <end position="1276"/>
    </location>
</feature>
<evidence type="ECO:0000313" key="14">
    <source>
        <dbReference type="EMBL" id="MBR7553094.1"/>
    </source>
</evidence>
<protein>
    <submittedName>
        <fullName evidence="14">Cna B-type domain-containing protein</fullName>
    </submittedName>
</protein>
<keyword evidence="3" id="KW-0134">Cell wall</keyword>
<feature type="transmembrane region" description="Helical" evidence="8">
    <location>
        <begin position="3174"/>
        <end position="3193"/>
    </location>
</feature>
<feature type="domain" description="CNA-B" evidence="11">
    <location>
        <begin position="2155"/>
        <end position="2244"/>
    </location>
</feature>
<dbReference type="Gene3D" id="2.60.40.1140">
    <property type="entry name" value="Collagen-binding surface protein Cna, B-type domain"/>
    <property type="match status" value="16"/>
</dbReference>
<comment type="similarity">
    <text evidence="2">Belongs to the serine-aspartate repeat-containing protein (SDr) family.</text>
</comment>
<evidence type="ECO:0000256" key="8">
    <source>
        <dbReference type="SAM" id="Phobius"/>
    </source>
</evidence>
<comment type="caution">
    <text evidence="14">The sequence shown here is derived from an EMBL/GenBank/DDBJ whole genome shotgun (WGS) entry which is preliminary data.</text>
</comment>
<feature type="domain" description="CNA-B" evidence="11">
    <location>
        <begin position="2971"/>
        <end position="3052"/>
    </location>
</feature>
<feature type="domain" description="SpaA-like prealbumin fold" evidence="12">
    <location>
        <begin position="1484"/>
        <end position="1572"/>
    </location>
</feature>
<feature type="domain" description="CNA-B" evidence="11">
    <location>
        <begin position="2443"/>
        <end position="2524"/>
    </location>
</feature>
<dbReference type="InterPro" id="IPR041033">
    <property type="entry name" value="SpaA_PFL_dom_1"/>
</dbReference>
<evidence type="ECO:0000256" key="2">
    <source>
        <dbReference type="ARBA" id="ARBA00007257"/>
    </source>
</evidence>
<dbReference type="Pfam" id="PF05738">
    <property type="entry name" value="Cna_B"/>
    <property type="match status" value="16"/>
</dbReference>
<feature type="domain" description="CNA-B" evidence="11">
    <location>
        <begin position="1975"/>
        <end position="2056"/>
    </location>
</feature>
<dbReference type="GO" id="GO:0007155">
    <property type="term" value="P:cell adhesion"/>
    <property type="evidence" value="ECO:0007669"/>
    <property type="project" value="InterPro"/>
</dbReference>
<dbReference type="RefSeq" id="WP_212367868.1">
    <property type="nucleotide sequence ID" value="NZ_JAGSIE010000007.1"/>
</dbReference>
<evidence type="ECO:0000256" key="9">
    <source>
        <dbReference type="SAM" id="SignalP"/>
    </source>
</evidence>
<dbReference type="InterPro" id="IPR008456">
    <property type="entry name" value="Collagen-bd_dom"/>
</dbReference>
<feature type="domain" description="CNA-B" evidence="11">
    <location>
        <begin position="2795"/>
        <end position="2875"/>
    </location>
</feature>
<feature type="domain" description="CNA-B" evidence="11">
    <location>
        <begin position="2707"/>
        <end position="2787"/>
    </location>
</feature>
<dbReference type="PANTHER" id="PTHR36108:SF13">
    <property type="entry name" value="COLOSSIN-B-RELATED"/>
    <property type="match status" value="1"/>
</dbReference>
<dbReference type="PANTHER" id="PTHR36108">
    <property type="entry name" value="COLOSSIN-B-RELATED"/>
    <property type="match status" value="1"/>
</dbReference>
<keyword evidence="5 9" id="KW-0732">Signal</keyword>
<dbReference type="Gene3D" id="2.60.40.740">
    <property type="match status" value="5"/>
</dbReference>
<keyword evidence="8" id="KW-1133">Transmembrane helix</keyword>
<dbReference type="InterPro" id="IPR008454">
    <property type="entry name" value="Collagen-bd_Cna-like_B-typ_dom"/>
</dbReference>
<feature type="domain" description="Collagen binding" evidence="10">
    <location>
        <begin position="806"/>
        <end position="935"/>
    </location>
</feature>
<feature type="domain" description="CNA-B" evidence="11">
    <location>
        <begin position="2252"/>
        <end position="2341"/>
    </location>
</feature>
<dbReference type="InterPro" id="IPR008966">
    <property type="entry name" value="Adhesion_dom_sf"/>
</dbReference>
<keyword evidence="4" id="KW-0964">Secreted</keyword>
<keyword evidence="15" id="KW-1185">Reference proteome</keyword>
<feature type="domain" description="Collagen binding" evidence="10">
    <location>
        <begin position="401"/>
        <end position="519"/>
    </location>
</feature>
<feature type="domain" description="CNA-B" evidence="11">
    <location>
        <begin position="2064"/>
        <end position="2148"/>
    </location>
</feature>
<evidence type="ECO:0000256" key="5">
    <source>
        <dbReference type="ARBA" id="ARBA00022729"/>
    </source>
</evidence>
<sequence length="3203" mass="360666">MKRTIALSVIFLMMLQTFTTSLGLTGQPTNEKEDDSVFTEMTVEESETEEGAAQLHVQWDVNGKDIQYEYTESFTVPEDVLIEQDQDGTLQIEDVEVGTFTASTEGLVEVFFNEEIEGAPEASGQFTVDVTLTNVNEEVNEEPAVEEEFEESASESHMDENGKDSVDGSDTITDEEEQEAADEEVQEDQDEQGQNEKGGEDSSATSQKDSQQKDESAVNPTDETEETKDAGQGKIQSHSSSEVLNSEITENIITGVTLQKIMNGENEELTPGEPIIIEPPYNRLDVNMTYKFKLPNGHNYGDGSTYTIEVPEVFSIPQVAEPEELSLGDTVFGSFTTNGNNIEIKFNEQITNHSNIAGEIKLKASFDEDYNGPAEPGPITIPINGEESLEFPIKFIPSGSSIDKNGVPNKDYNTETITWTVDFNKNLQTIENAVLNDEITEGDHSFVNGTMHVYELEMNADGTVVSETEVTEEFSTGFPLELGEIDSAYRVVYDTEVNDRTGESYTNKATLNGNNIDPLDAEASVAVTRGQPLEKDAIEYDDVAQTIDWEVKYNYDEKAIDEGNAKLTDVFGKNQQLVDDSFEVLEVSINPNTGEEASTETIDESRYTMTKTDEGFELQFQDSINEPYKILYQTTVVDRVDEGFTVENEIKDEFDNIISGGQFVSQGIFTKSHDGNTNYNAKETNWRIEINRDEHVMEDVGVFDTLPNGFTPKNLEVTHGGNEWAEGNHFTFDFAEDTGKIEINFNQILTEKVVITYTTEIDFDKADLSEGSFVNNASLEWIPENETQKVTKTGTATFTPDEYTQNNGFKNGSYNPATKEITWRIGVNYNKETLENVEVEDIIQGEQNFDINNVAVYKMELTGEEKGYSKGEDVTDQFSLTDISGENDEPGFNVDFGDIDSPYLIEFTTDLNDMLIERSYKNEALITVDNSDDIQVDATVSPDHGGEYTNKEASQNGRIVNWDIRINYTQSTVNNLSLTDTLSINQRLLPETIKVYDTTVTESGISQNDDPLEEGNDYKITITKNESGQDQFTIEFMEEVIDKPYVLEYDSYILYAGEDKSISNELKFDAEQTGELDTDSNILREIDFSTISGTIYGEVGSLQVTKVDADDSDTTLEGAIFELYDETGEVLIDSATTDADGVVTFENLLHADYQLKEAEAPEGYVVGIDDTETVTVDSELSEHTVENHEIKRHVQLTKVDGTDGTELSGVKFELRNADDDPDDPPVQTLTTNEEGIIFEEDLEPGEYYFIETDPATHYQVNGNKYDFKIEEEQIEIDTIEVENELIPGSAQITKVDADHPSVGLQGAVFEIQDANEVVVSTVTSDEKGLVETGDLRPGEYKLVETKAPHGFSVNDTPIGFTIDRSEEENPEPLELGVIENSVKTTSIELTKQDSINGQPLEGAEFEITYAGGDYPLDSPQTETTNINGKVIFENLKPGTYEITEVGSPSGYVGNSNSFEVEVSLDDVEDEDSVPVQVSNTPYAEVTLQKVDADTNYSLEGARFDVVNAGTDESIEGFTGLTTDSEGKLSITGLPEGTYQLLETQAPSGYEIQGDGLTQEFTVTSGTETKQIELGNFENDIITGSVKLTKTDGDSNEPLEGVEFRLDAISLENDGTYGETTHFTDENGEINVEDLRPGTYVFEEVAPLDGYQPYWGDTEFTIDFGSDKEVPVEVVNYELVDVEVSKEWNDGDNESLRPESITVDILQNGTALEDQSIELNEENDWSGTFEDLDAVDSNGEKYEYTVEERDVEGYQRQKISGNAEDGFTITNVPETSIDVEKVWKDENSADREPVTIHLQRNADEDYRTVTFDGSEDSQSHTFDNLPVYALDGELYRYEVIEVDPGDNYTSERSGNNDEGYTFTNVRSEKMDIEITKEWLDTEETADRPESITVNLIKLKENNERETVKSVVIGPDENGNWQHTFTDIDKFDGEGQTIEYTIEEENVPGYSTVVTPIGDDYTEFKITNVRTGTTSFSGTKTWLDDNSPDRPEEITVELKREGDDDFVQEQTVTAEENWEYSFGGLASYNDNGEAYEYYIQEKPVVGYEPTIDRFDITNIRTGKIDVEGTKTWLDEEGTANRPEEITVVLTREGDLEFRETQTVNAEDDWSYSFENLNQYDEQGVEYEYIIDEEPVDGYEKEVDGYDLINTRSDQTSITVSKEWLDDENATNDRPAQITVELYRSDNEDQAVDTKVIRPEDDWEHTFNQLALFDDEGQPYTYEVKELPVDGYKTTQQETPDGIQITNVREGVISIDVSKEWNDGGQVDLRPEEVEVDLYRNGDPFQSATISSDEEGQWQHTFSDLDEFDDNGVAYEYTVKEKPMDGYKQESIFGDKQNGFAITNVSTTSVDVTKEWLDDEDDTERSDEVTIELHRNGEYLTEETIDESSEWQHTFENLAVYDPTGDRYEYTVEEKGLTDHYNLSSITGNSEEGFIVSNVRVGTTEVEGTKTWNDDNEEDRPDSVTVNLLRNNAVIDTKNISAEDNWRYHFGDLDKYDEDGVIYEYKIAEKDVEGYDSDNDGFNLINTRSEQKDIVVTKGWLDDNSEERPSEVTVHLLQNGDVFETVTVKEEDDWTYTFEDLEAFDENGQAYTYTVEEEPVEGYETSIDGFNITNLRVGETSVEGAKTWLDDNNPERPEEIMVQLKQNGNVIDTKQVSEETNWQYQFTGLDQFDDEGVEYDYTIDEEEVEGYTKETDQHDLTNTRSGKTDVTVTKTWLDDDSENRPESIKVYLKQNDQIVQEATITASDQWSHTFSDLDQYDNEGVEYTYSIQEEPISGYETTINGFDITNLRVGTTSVAGEKIWLDDNSDERPESISISLLQNGEVIDEQEVSAEFNWTYRFDELPEFDENGVAYDYTVEEEPVDGYESTVDGYDITNLRVGQTSVSGEKTWVDDDSEDRPEQISVNLLANGTVVDTRVVTADEDWKYQFTDLDRYDQNGVEIEYTVKEQDVPGYQSEVDGFDITNTRSEQKSIEITKSWKDDDSESRPASITVHLLQNGEVYDTVEITEADGWSYEFDQLESFDENGVAYTYAIEEEPVEGYASEVNGFDITNTRIGKHSIEVLKEWKNDDEENRPGSITVHLLQNGMVLETVELTADTDWTHEFLDLNQFDQEGRAYTYTVEEDEVEGYESAIHETDYGFEIVNTKTEDVNADDDSVKSESDDTNLPRAGERSRAIMIGIGTIFIALAVSIIVFSRRKNAQSEE</sequence>
<keyword evidence="8" id="KW-0812">Transmembrane</keyword>
<feature type="domain" description="SpaA-like prealbumin fold" evidence="12">
    <location>
        <begin position="1288"/>
        <end position="1366"/>
    </location>
</feature>
<feature type="compositionally biased region" description="Acidic residues" evidence="7">
    <location>
        <begin position="138"/>
        <end position="153"/>
    </location>
</feature>
<feature type="domain" description="CNA-B" evidence="11">
    <location>
        <begin position="2532"/>
        <end position="2611"/>
    </location>
</feature>
<feature type="domain" description="CNA-B" evidence="11">
    <location>
        <begin position="1871"/>
        <end position="1966"/>
    </location>
</feature>
<evidence type="ECO:0000256" key="7">
    <source>
        <dbReference type="SAM" id="MobiDB-lite"/>
    </source>
</evidence>
<dbReference type="Gene3D" id="2.60.40.1280">
    <property type="match status" value="2"/>
</dbReference>
<evidence type="ECO:0000256" key="3">
    <source>
        <dbReference type="ARBA" id="ARBA00022512"/>
    </source>
</evidence>
<dbReference type="CDD" id="cd00222">
    <property type="entry name" value="CollagenBindB"/>
    <property type="match status" value="16"/>
</dbReference>
<dbReference type="Gene3D" id="2.60.40.10">
    <property type="entry name" value="Immunoglobulins"/>
    <property type="match status" value="6"/>
</dbReference>
<name>A0A941CTT9_9BACI</name>
<gene>
    <name evidence="14" type="ORF">KC820_02890</name>
</gene>
<feature type="compositionally biased region" description="Acidic residues" evidence="7">
    <location>
        <begin position="172"/>
        <end position="193"/>
    </location>
</feature>
<feature type="domain" description="Collagen binding" evidence="10">
    <location>
        <begin position="954"/>
        <end position="1073"/>
    </location>
</feature>
<feature type="domain" description="SpaA-like prealbumin fold" evidence="12">
    <location>
        <begin position="1386"/>
        <end position="1466"/>
    </location>
</feature>
<evidence type="ECO:0000259" key="10">
    <source>
        <dbReference type="Pfam" id="PF05737"/>
    </source>
</evidence>
<feature type="region of interest" description="Disordered" evidence="7">
    <location>
        <begin position="137"/>
        <end position="243"/>
    </location>
</feature>
<comment type="subcellular location">
    <subcellularLocation>
        <location evidence="1">Secreted</location>
        <location evidence="1">Cell wall</location>
        <topology evidence="1">Peptidoglycan-anchor</topology>
    </subcellularLocation>
</comment>
<feature type="domain" description="CNA-B" evidence="11">
    <location>
        <begin position="2883"/>
        <end position="2964"/>
    </location>
</feature>
<accession>A0A941CTT9</accession>
<dbReference type="Proteomes" id="UP000675431">
    <property type="component" value="Unassembled WGS sequence"/>
</dbReference>
<feature type="domain" description="CNA-B" evidence="11">
    <location>
        <begin position="3059"/>
        <end position="3144"/>
    </location>
</feature>
<feature type="domain" description="Collagen binding" evidence="10">
    <location>
        <begin position="540"/>
        <end position="645"/>
    </location>
</feature>